<reference evidence="4 5" key="1">
    <citation type="journal article" date="2014" name="Int. J. Syst. Evol. Microbiol.">
        <title>Sneathiella chungangensis sp. nov., isolated from a marine sand, and emended description of the genus Sneathiella.</title>
        <authorList>
            <person name="Siamphan C."/>
            <person name="Kim H."/>
            <person name="Lee J.S."/>
            <person name="Kim W."/>
        </authorList>
    </citation>
    <scope>NUCLEOTIDE SEQUENCE [LARGE SCALE GENOMIC DNA]</scope>
    <source>
        <strain evidence="4 5">KCTC 32476</strain>
    </source>
</reference>
<dbReference type="RefSeq" id="WP_161337832.1">
    <property type="nucleotide sequence ID" value="NZ_JBHSDG010000002.1"/>
</dbReference>
<evidence type="ECO:0000256" key="1">
    <source>
        <dbReference type="SAM" id="Coils"/>
    </source>
</evidence>
<dbReference type="Gene3D" id="1.10.101.10">
    <property type="entry name" value="PGBD-like superfamily/PGBD"/>
    <property type="match status" value="1"/>
</dbReference>
<feature type="coiled-coil region" evidence="1">
    <location>
        <begin position="454"/>
        <end position="484"/>
    </location>
</feature>
<evidence type="ECO:0000313" key="4">
    <source>
        <dbReference type="EMBL" id="MZR21435.1"/>
    </source>
</evidence>
<dbReference type="SUPFAM" id="SSF47090">
    <property type="entry name" value="PGBD-like"/>
    <property type="match status" value="1"/>
</dbReference>
<evidence type="ECO:0000259" key="3">
    <source>
        <dbReference type="Pfam" id="PF01471"/>
    </source>
</evidence>
<keyword evidence="5" id="KW-1185">Reference proteome</keyword>
<dbReference type="InterPro" id="IPR036365">
    <property type="entry name" value="PGBD-like_sf"/>
</dbReference>
<feature type="compositionally biased region" description="Basic and acidic residues" evidence="2">
    <location>
        <begin position="160"/>
        <end position="185"/>
    </location>
</feature>
<dbReference type="AlphaFoldDB" id="A0A845MCJ8"/>
<name>A0A845MCJ8_9PROT</name>
<dbReference type="OrthoDB" id="8018686at2"/>
<feature type="region of interest" description="Disordered" evidence="2">
    <location>
        <begin position="1"/>
        <end position="84"/>
    </location>
</feature>
<protein>
    <recommendedName>
        <fullName evidence="3">Peptidoglycan binding-like domain-containing protein</fullName>
    </recommendedName>
</protein>
<comment type="caution">
    <text evidence="4">The sequence shown here is derived from an EMBL/GenBank/DDBJ whole genome shotgun (WGS) entry which is preliminary data.</text>
</comment>
<evidence type="ECO:0000313" key="5">
    <source>
        <dbReference type="Proteomes" id="UP000445696"/>
    </source>
</evidence>
<accession>A0A845MCJ8</accession>
<proteinExistence type="predicted"/>
<organism evidence="4 5">
    <name type="scientific">Sneathiella chungangensis</name>
    <dbReference type="NCBI Taxonomy" id="1418234"/>
    <lineage>
        <taxon>Bacteria</taxon>
        <taxon>Pseudomonadati</taxon>
        <taxon>Pseudomonadota</taxon>
        <taxon>Alphaproteobacteria</taxon>
        <taxon>Sneathiellales</taxon>
        <taxon>Sneathiellaceae</taxon>
        <taxon>Sneathiella</taxon>
    </lineage>
</organism>
<dbReference type="InterPro" id="IPR036366">
    <property type="entry name" value="PGBDSf"/>
</dbReference>
<feature type="compositionally biased region" description="Basic and acidic residues" evidence="2">
    <location>
        <begin position="9"/>
        <end position="26"/>
    </location>
</feature>
<feature type="compositionally biased region" description="Low complexity" evidence="2">
    <location>
        <begin position="144"/>
        <end position="158"/>
    </location>
</feature>
<feature type="region of interest" description="Disordered" evidence="2">
    <location>
        <begin position="144"/>
        <end position="187"/>
    </location>
</feature>
<dbReference type="Proteomes" id="UP000445696">
    <property type="component" value="Unassembled WGS sequence"/>
</dbReference>
<dbReference type="Pfam" id="PF01471">
    <property type="entry name" value="PG_binding_1"/>
    <property type="match status" value="1"/>
</dbReference>
<dbReference type="InterPro" id="IPR002477">
    <property type="entry name" value="Peptidoglycan-bd-like"/>
</dbReference>
<evidence type="ECO:0000256" key="2">
    <source>
        <dbReference type="SAM" id="MobiDB-lite"/>
    </source>
</evidence>
<dbReference type="EMBL" id="WTVA01000001">
    <property type="protein sequence ID" value="MZR21435.1"/>
    <property type="molecule type" value="Genomic_DNA"/>
</dbReference>
<feature type="compositionally biased region" description="Low complexity" evidence="2">
    <location>
        <begin position="46"/>
        <end position="75"/>
    </location>
</feature>
<feature type="domain" description="Peptidoglycan binding-like" evidence="3">
    <location>
        <begin position="84"/>
        <end position="136"/>
    </location>
</feature>
<keyword evidence="1" id="KW-0175">Coiled coil</keyword>
<gene>
    <name evidence="4" type="ORF">GQF03_03735</name>
</gene>
<sequence>MPGTASADWLDKLKETAKDLTDKAGEALENAEPTAPSTSDGEGQVKKPATTAAPAKPAAPEPKAVAAPAAPAQPAVSGNNDKTLVRETQKELKRLGYSIAVDGAYGPNTKKQIIAFEQSQNLAASGNASAELLATLKATPTPQAATTTAATAVAPATTPEEEKTAEKKAEEPKAAQTKAEPKKSEPAPAAIPDILEAVIVNDDPNGEAGWIMISAPENAEATVAEIYFGENKYRHKFTYFSSNITNKEIPFEAHITTQNGSYNYIGRCYKYTDCWGEPSPKVSVQTYKDFIDLINTAGIFEFQIVTSDPAANRFGDKTYKVHMPTPEKQAAANKAQQEEVDKIAAEKKIEAEKIATAKQAEADKIAAEQVVIAAAKKVEEDQNKAIMAELSPEGKIAFARCIRNEYAKKYYSCSCLGNEIDQYVDSTIAKRVKRLTQLNSGFENAIQKNNANPKLSAERKAELEKNMRKKIEEQKQELEIIQNKPSWNATMRQEAVVSAETYLHKATTCKIADSVRVENYNYCQKYKMPDYVKGKTKAEYCTCVSDKAAEYWVTSSRGFDSGVATSARTVGLHACRK</sequence>